<evidence type="ECO:0000313" key="4">
    <source>
        <dbReference type="Proteomes" id="UP001642464"/>
    </source>
</evidence>
<gene>
    <name evidence="3" type="ORF">SCF082_LOCUS16960</name>
</gene>
<dbReference type="PANTHER" id="PTHR47447">
    <property type="entry name" value="OS03G0856100 PROTEIN"/>
    <property type="match status" value="1"/>
</dbReference>
<sequence length="315" mass="34395">MPCWQIRRNCISYTAATAAAPWLQVLQLTSAARHEALRLDAFSANQALEATAMSSQWQLCLHGFGEFNHQRLQNNFSCSPVVKAMECISHWPSALHLACRSSRGDRGFGSRAAVLCSALSATGLAGQWRWATELMDDALGTFSCRPDLVSYNAGVSAMARSGAWILSFEHLNALEQDGLEADEITWSATITSAEKGHQWSLAFLLLAELLMKSFQLSLIACDATISACEKCGQWEEALAVLELMSQWRLSPSDITYNAAIGACEKGQLRVRASGLVRRQLAAVEDSACRVLKTGELEKKKGRSSKRMGLDHSPPG</sequence>
<reference evidence="3 4" key="1">
    <citation type="submission" date="2024-02" db="EMBL/GenBank/DDBJ databases">
        <authorList>
            <person name="Chen Y."/>
            <person name="Shah S."/>
            <person name="Dougan E. K."/>
            <person name="Thang M."/>
            <person name="Chan C."/>
        </authorList>
    </citation>
    <scope>NUCLEOTIDE SEQUENCE [LARGE SCALE GENOMIC DNA]</scope>
</reference>
<dbReference type="EMBL" id="CAXAMM010011112">
    <property type="protein sequence ID" value="CAK9025169.1"/>
    <property type="molecule type" value="Genomic_DNA"/>
</dbReference>
<keyword evidence="4" id="KW-1185">Reference proteome</keyword>
<dbReference type="Gene3D" id="1.25.40.10">
    <property type="entry name" value="Tetratricopeptide repeat domain"/>
    <property type="match status" value="1"/>
</dbReference>
<organism evidence="3 4">
    <name type="scientific">Durusdinium trenchii</name>
    <dbReference type="NCBI Taxonomy" id="1381693"/>
    <lineage>
        <taxon>Eukaryota</taxon>
        <taxon>Sar</taxon>
        <taxon>Alveolata</taxon>
        <taxon>Dinophyceae</taxon>
        <taxon>Suessiales</taxon>
        <taxon>Symbiodiniaceae</taxon>
        <taxon>Durusdinium</taxon>
    </lineage>
</organism>
<protein>
    <recommendedName>
        <fullName evidence="5">Pentatricopeptide repeat-containing protein, chloroplastic</fullName>
    </recommendedName>
</protein>
<comment type="caution">
    <text evidence="3">The sequence shown here is derived from an EMBL/GenBank/DDBJ whole genome shotgun (WGS) entry which is preliminary data.</text>
</comment>
<dbReference type="PROSITE" id="PS51375">
    <property type="entry name" value="PPR"/>
    <property type="match status" value="1"/>
</dbReference>
<dbReference type="InterPro" id="IPR011990">
    <property type="entry name" value="TPR-like_helical_dom_sf"/>
</dbReference>
<dbReference type="Pfam" id="PF13041">
    <property type="entry name" value="PPR_2"/>
    <property type="match status" value="1"/>
</dbReference>
<accession>A0ABP0KEC7</accession>
<dbReference type="InterPro" id="IPR002885">
    <property type="entry name" value="PPR_rpt"/>
</dbReference>
<evidence type="ECO:0008006" key="5">
    <source>
        <dbReference type="Google" id="ProtNLM"/>
    </source>
</evidence>
<proteinExistence type="predicted"/>
<evidence type="ECO:0000256" key="2">
    <source>
        <dbReference type="PROSITE-ProRule" id="PRU00708"/>
    </source>
</evidence>
<evidence type="ECO:0000256" key="1">
    <source>
        <dbReference type="ARBA" id="ARBA00022737"/>
    </source>
</evidence>
<name>A0ABP0KEC7_9DINO</name>
<feature type="repeat" description="PPR" evidence="2">
    <location>
        <begin position="217"/>
        <end position="251"/>
    </location>
</feature>
<dbReference type="NCBIfam" id="TIGR00756">
    <property type="entry name" value="PPR"/>
    <property type="match status" value="1"/>
</dbReference>
<keyword evidence="1" id="KW-0677">Repeat</keyword>
<dbReference type="Proteomes" id="UP001642464">
    <property type="component" value="Unassembled WGS sequence"/>
</dbReference>
<dbReference type="PANTHER" id="PTHR47447:SF17">
    <property type="entry name" value="OS12G0638900 PROTEIN"/>
    <property type="match status" value="1"/>
</dbReference>
<evidence type="ECO:0000313" key="3">
    <source>
        <dbReference type="EMBL" id="CAK9025169.1"/>
    </source>
</evidence>